<dbReference type="PANTHER" id="PTHR47331">
    <property type="entry name" value="PHD-TYPE DOMAIN-CONTAINING PROTEIN"/>
    <property type="match status" value="1"/>
</dbReference>
<dbReference type="PANTHER" id="PTHR47331:SF6">
    <property type="entry name" value="DOUBLECORTIN DOMAIN-CONTAINING PROTEIN"/>
    <property type="match status" value="1"/>
</dbReference>
<dbReference type="EMBL" id="KN550699">
    <property type="protein sequence ID" value="KHJ93588.1"/>
    <property type="molecule type" value="Genomic_DNA"/>
</dbReference>
<evidence type="ECO:0000313" key="1">
    <source>
        <dbReference type="EMBL" id="KHJ93588.1"/>
    </source>
</evidence>
<reference evidence="1 2" key="1">
    <citation type="submission" date="2014-03" db="EMBL/GenBank/DDBJ databases">
        <title>Draft genome of the hookworm Oesophagostomum dentatum.</title>
        <authorList>
            <person name="Mitreva M."/>
        </authorList>
    </citation>
    <scope>NUCLEOTIDE SEQUENCE [LARGE SCALE GENOMIC DNA]</scope>
    <source>
        <strain evidence="1 2">OD-Hann</strain>
    </source>
</reference>
<dbReference type="Proteomes" id="UP000053660">
    <property type="component" value="Unassembled WGS sequence"/>
</dbReference>
<evidence type="ECO:0000313" key="2">
    <source>
        <dbReference type="Proteomes" id="UP000053660"/>
    </source>
</evidence>
<sequence length="185" mass="21146">MWYDKILNKYQQENVVEVADNNTANSSGTYYIPRIRECGGQTGKAVTKYHESKAMFAEKGMNLREYTSNSSAVNAAIPEKDRLQCKEIKFLGVNYDIEKDAYNVSVQIFTKERLTKRDIVSQLNSIYDPIGVAGPLLIKLKSLMREIYSTGVDWRETIPQQLAQKWNEACEHINDQTKLNIGVIE</sequence>
<dbReference type="InterPro" id="IPR008042">
    <property type="entry name" value="Retrotrans_Pao"/>
</dbReference>
<proteinExistence type="predicted"/>
<organism evidence="1 2">
    <name type="scientific">Oesophagostomum dentatum</name>
    <name type="common">Nodular worm</name>
    <dbReference type="NCBI Taxonomy" id="61180"/>
    <lineage>
        <taxon>Eukaryota</taxon>
        <taxon>Metazoa</taxon>
        <taxon>Ecdysozoa</taxon>
        <taxon>Nematoda</taxon>
        <taxon>Chromadorea</taxon>
        <taxon>Rhabditida</taxon>
        <taxon>Rhabditina</taxon>
        <taxon>Rhabditomorpha</taxon>
        <taxon>Strongyloidea</taxon>
        <taxon>Strongylidae</taxon>
        <taxon>Oesophagostomum</taxon>
    </lineage>
</organism>
<dbReference type="AlphaFoldDB" id="A0A0B1T7R0"/>
<name>A0A0B1T7R0_OESDE</name>
<dbReference type="Pfam" id="PF05380">
    <property type="entry name" value="Peptidase_A17"/>
    <property type="match status" value="1"/>
</dbReference>
<keyword evidence="2" id="KW-1185">Reference proteome</keyword>
<protein>
    <submittedName>
        <fullName evidence="1">Uncharacterized protein</fullName>
    </submittedName>
</protein>
<accession>A0A0B1T7R0</accession>
<dbReference type="OrthoDB" id="5875692at2759"/>
<gene>
    <name evidence="1" type="ORF">OESDEN_06498</name>
</gene>